<evidence type="ECO:0000256" key="4">
    <source>
        <dbReference type="ARBA" id="ARBA00022801"/>
    </source>
</evidence>
<dbReference type="PANTHER" id="PTHR13604">
    <property type="entry name" value="DC12-RELATED"/>
    <property type="match status" value="1"/>
</dbReference>
<dbReference type="GO" id="GO:0016829">
    <property type="term" value="F:lyase activity"/>
    <property type="evidence" value="ECO:0007669"/>
    <property type="project" value="UniProtKB-KW"/>
</dbReference>
<evidence type="ECO:0000313" key="9">
    <source>
        <dbReference type="EMBL" id="AUZ88338.1"/>
    </source>
</evidence>
<dbReference type="InterPro" id="IPR003738">
    <property type="entry name" value="SRAP"/>
</dbReference>
<sequence length="94" mass="10661">MINARSETVTEKPSFRTAAAKRRALIPANGYYEWQKNEDGTKTPHYLHGEDEEQLLGFAGLYEFWPDPTKPEDAEDQWLVTATILTRAAHPSSP</sequence>
<evidence type="ECO:0000256" key="5">
    <source>
        <dbReference type="ARBA" id="ARBA00023124"/>
    </source>
</evidence>
<dbReference type="GO" id="GO:0006508">
    <property type="term" value="P:proteolysis"/>
    <property type="evidence" value="ECO:0007669"/>
    <property type="project" value="UniProtKB-KW"/>
</dbReference>
<dbReference type="InterPro" id="IPR036590">
    <property type="entry name" value="SRAP-like"/>
</dbReference>
<proteinExistence type="inferred from homology"/>
<dbReference type="GO" id="GO:0008233">
    <property type="term" value="F:peptidase activity"/>
    <property type="evidence" value="ECO:0007669"/>
    <property type="project" value="UniProtKB-KW"/>
</dbReference>
<evidence type="ECO:0000313" key="10">
    <source>
        <dbReference type="Proteomes" id="UP000239187"/>
    </source>
</evidence>
<dbReference type="SUPFAM" id="SSF143081">
    <property type="entry name" value="BB1717-like"/>
    <property type="match status" value="1"/>
</dbReference>
<keyword evidence="7" id="KW-0456">Lyase</keyword>
<gene>
    <name evidence="9" type="ORF">CVO76_12345</name>
</gene>
<dbReference type="Proteomes" id="UP000239187">
    <property type="component" value="Chromosome"/>
</dbReference>
<keyword evidence="6" id="KW-0238">DNA-binding</keyword>
<evidence type="ECO:0000256" key="3">
    <source>
        <dbReference type="ARBA" id="ARBA00022763"/>
    </source>
</evidence>
<keyword evidence="5" id="KW-0190">Covalent protein-DNA linkage</keyword>
<dbReference type="GO" id="GO:0003697">
    <property type="term" value="F:single-stranded DNA binding"/>
    <property type="evidence" value="ECO:0007669"/>
    <property type="project" value="InterPro"/>
</dbReference>
<dbReference type="AlphaFoldDB" id="A0A2L0UGK2"/>
<keyword evidence="3" id="KW-0227">DNA damage</keyword>
<dbReference type="EC" id="3.4.-.-" evidence="8"/>
<evidence type="ECO:0000256" key="1">
    <source>
        <dbReference type="ARBA" id="ARBA00008136"/>
    </source>
</evidence>
<evidence type="ECO:0000256" key="6">
    <source>
        <dbReference type="ARBA" id="ARBA00023125"/>
    </source>
</evidence>
<dbReference type="Gene3D" id="3.90.1680.10">
    <property type="entry name" value="SOS response associated peptidase-like"/>
    <property type="match status" value="1"/>
</dbReference>
<keyword evidence="4 8" id="KW-0378">Hydrolase</keyword>
<comment type="similarity">
    <text evidence="1 8">Belongs to the SOS response-associated peptidase family.</text>
</comment>
<accession>A0A2L0UGK2</accession>
<dbReference type="EMBL" id="CP024915">
    <property type="protein sequence ID" value="AUZ88338.1"/>
    <property type="molecule type" value="Genomic_DNA"/>
</dbReference>
<reference evidence="9 10" key="1">
    <citation type="submission" date="2017-11" db="EMBL/GenBank/DDBJ databases">
        <title>Draft genome of Arthrobacter agilis strain UMCV2, a plant growth-promoting rhizobacterium and biocontrol capacity of phytopathogenic fungi.</title>
        <authorList>
            <person name="Martinez-Camara R."/>
            <person name="Santoyo G."/>
            <person name="Moreno-Hagelsieb G."/>
            <person name="Valencia-Cantero E."/>
        </authorList>
    </citation>
    <scope>NUCLEOTIDE SEQUENCE [LARGE SCALE GENOMIC DNA]</scope>
    <source>
        <strain evidence="9 10">UMCV2</strain>
    </source>
</reference>
<evidence type="ECO:0000256" key="2">
    <source>
        <dbReference type="ARBA" id="ARBA00022670"/>
    </source>
</evidence>
<dbReference type="PANTHER" id="PTHR13604:SF0">
    <property type="entry name" value="ABASIC SITE PROCESSING PROTEIN HMCES"/>
    <property type="match status" value="1"/>
</dbReference>
<dbReference type="GO" id="GO:0106300">
    <property type="term" value="P:protein-DNA covalent cross-linking repair"/>
    <property type="evidence" value="ECO:0007669"/>
    <property type="project" value="InterPro"/>
</dbReference>
<keyword evidence="2 8" id="KW-0645">Protease</keyword>
<evidence type="ECO:0000256" key="8">
    <source>
        <dbReference type="RuleBase" id="RU364100"/>
    </source>
</evidence>
<evidence type="ECO:0000256" key="7">
    <source>
        <dbReference type="ARBA" id="ARBA00023239"/>
    </source>
</evidence>
<dbReference type="Pfam" id="PF02586">
    <property type="entry name" value="SRAP"/>
    <property type="match status" value="1"/>
</dbReference>
<organism evidence="9 10">
    <name type="scientific">Arthrobacter agilis</name>
    <dbReference type="NCBI Taxonomy" id="37921"/>
    <lineage>
        <taxon>Bacteria</taxon>
        <taxon>Bacillati</taxon>
        <taxon>Actinomycetota</taxon>
        <taxon>Actinomycetes</taxon>
        <taxon>Micrococcales</taxon>
        <taxon>Micrococcaceae</taxon>
        <taxon>Arthrobacter</taxon>
    </lineage>
</organism>
<name>A0A2L0UGK2_9MICC</name>
<protein>
    <recommendedName>
        <fullName evidence="8">Abasic site processing protein</fullName>
        <ecNumber evidence="8">3.4.-.-</ecNumber>
    </recommendedName>
</protein>